<evidence type="ECO:0000313" key="1">
    <source>
        <dbReference type="EMBL" id="RCG27238.1"/>
    </source>
</evidence>
<evidence type="ECO:0000313" key="2">
    <source>
        <dbReference type="Proteomes" id="UP000253094"/>
    </source>
</evidence>
<dbReference type="OrthoDB" id="5197989at2"/>
<name>A0A367FA42_9ACTN</name>
<organism evidence="1 2">
    <name type="scientific">Sphaerisporangium album</name>
    <dbReference type="NCBI Taxonomy" id="509200"/>
    <lineage>
        <taxon>Bacteria</taxon>
        <taxon>Bacillati</taxon>
        <taxon>Actinomycetota</taxon>
        <taxon>Actinomycetes</taxon>
        <taxon>Streptosporangiales</taxon>
        <taxon>Streptosporangiaceae</taxon>
        <taxon>Sphaerisporangium</taxon>
    </lineage>
</organism>
<gene>
    <name evidence="1" type="ORF">DQ384_26330</name>
</gene>
<accession>A0A367FA42</accession>
<dbReference type="EMBL" id="QOIL01000016">
    <property type="protein sequence ID" value="RCG27238.1"/>
    <property type="molecule type" value="Genomic_DNA"/>
</dbReference>
<comment type="caution">
    <text evidence="1">The sequence shown here is derived from an EMBL/GenBank/DDBJ whole genome shotgun (WGS) entry which is preliminary data.</text>
</comment>
<protein>
    <submittedName>
        <fullName evidence="1">Uncharacterized protein</fullName>
    </submittedName>
</protein>
<proteinExistence type="predicted"/>
<reference evidence="1 2" key="1">
    <citation type="submission" date="2018-06" db="EMBL/GenBank/DDBJ databases">
        <title>Sphaerisporangium craniellae sp. nov., isolated from a marine sponge in the South China Sea.</title>
        <authorList>
            <person name="Li L."/>
        </authorList>
    </citation>
    <scope>NUCLEOTIDE SEQUENCE [LARGE SCALE GENOMIC DNA]</scope>
    <source>
        <strain evidence="1 2">CCTCC AA 208026</strain>
    </source>
</reference>
<sequence length="78" mass="8499">MSAYRDSLRPEQRPLYDQAIASAGRILAAARQRRDSLPPEEAAREAYVPGGPSIEELTALIERHRAEARAAQGRTAAA</sequence>
<keyword evidence="2" id="KW-1185">Reference proteome</keyword>
<dbReference type="Proteomes" id="UP000253094">
    <property type="component" value="Unassembled WGS sequence"/>
</dbReference>
<dbReference type="AlphaFoldDB" id="A0A367FA42"/>
<dbReference type="RefSeq" id="WP_114031577.1">
    <property type="nucleotide sequence ID" value="NZ_QOIL01000016.1"/>
</dbReference>